<evidence type="ECO:0000313" key="3">
    <source>
        <dbReference type="EMBL" id="OGL87706.1"/>
    </source>
</evidence>
<feature type="region of interest" description="Disordered" evidence="2">
    <location>
        <begin position="356"/>
        <end position="379"/>
    </location>
</feature>
<name>A0A1F7VB31_9BACT</name>
<evidence type="ECO:0000256" key="1">
    <source>
        <dbReference type="SAM" id="Coils"/>
    </source>
</evidence>
<organism evidence="3 4">
    <name type="scientific">Candidatus Uhrbacteria bacterium RIFCSPLOWO2_02_FULL_49_11</name>
    <dbReference type="NCBI Taxonomy" id="1802409"/>
    <lineage>
        <taxon>Bacteria</taxon>
        <taxon>Candidatus Uhriibacteriota</taxon>
    </lineage>
</organism>
<protein>
    <submittedName>
        <fullName evidence="3">Uncharacterized protein</fullName>
    </submittedName>
</protein>
<dbReference type="Proteomes" id="UP000178264">
    <property type="component" value="Unassembled WGS sequence"/>
</dbReference>
<evidence type="ECO:0000256" key="2">
    <source>
        <dbReference type="SAM" id="MobiDB-lite"/>
    </source>
</evidence>
<gene>
    <name evidence="3" type="ORF">A3I42_01770</name>
</gene>
<accession>A0A1F7VB31</accession>
<feature type="coiled-coil region" evidence="1">
    <location>
        <begin position="19"/>
        <end position="113"/>
    </location>
</feature>
<proteinExistence type="predicted"/>
<evidence type="ECO:0000313" key="4">
    <source>
        <dbReference type="Proteomes" id="UP000178264"/>
    </source>
</evidence>
<comment type="caution">
    <text evidence="3">The sequence shown here is derived from an EMBL/GenBank/DDBJ whole genome shotgun (WGS) entry which is preliminary data.</text>
</comment>
<keyword evidence="1" id="KW-0175">Coiled coil</keyword>
<sequence length="399" mass="45237">MPESYRDNSEVKVDADALLATLAKDVTKAQEEISMARQAQVSGKMERIENNRVEQAKFEELIGKAEEAQVKISDLESNPEVLEKIPKATLSQLKDLIARIPWMKEEISRLEAESDEALAVEGVESARQVEAAGANYRKDLEKWLEGKEVGDGITNLVSGLETWGAERRKAFENQEKTQTAMNQAVSELFDSLGGLDWEDRVKDNDLRFLFLELKQKNNIITGTWGDGFIRRLQEIRDGYKAFSNREEKAVIKEALALDRLFLAVDRSAKEYQQSVESVRGSDSKFKEIAGNYSRIRDQARDYEQQSSAQYQNSERYKKLSAEELRGFAPTGLLAKKVGERFESLIKEKLNVQAGLGGTEARGKHRSFREVEQDGNQGEKTLLNAYRRLLDEDKNQEASQ</sequence>
<reference evidence="3 4" key="1">
    <citation type="journal article" date="2016" name="Nat. Commun.">
        <title>Thousands of microbial genomes shed light on interconnected biogeochemical processes in an aquifer system.</title>
        <authorList>
            <person name="Anantharaman K."/>
            <person name="Brown C.T."/>
            <person name="Hug L.A."/>
            <person name="Sharon I."/>
            <person name="Castelle C.J."/>
            <person name="Probst A.J."/>
            <person name="Thomas B.C."/>
            <person name="Singh A."/>
            <person name="Wilkins M.J."/>
            <person name="Karaoz U."/>
            <person name="Brodie E.L."/>
            <person name="Williams K.H."/>
            <person name="Hubbard S.S."/>
            <person name="Banfield J.F."/>
        </authorList>
    </citation>
    <scope>NUCLEOTIDE SEQUENCE [LARGE SCALE GENOMIC DNA]</scope>
</reference>
<dbReference type="EMBL" id="MGER01000063">
    <property type="protein sequence ID" value="OGL87706.1"/>
    <property type="molecule type" value="Genomic_DNA"/>
</dbReference>
<dbReference type="AlphaFoldDB" id="A0A1F7VB31"/>